<evidence type="ECO:0000256" key="2">
    <source>
        <dbReference type="ARBA" id="ARBA00022801"/>
    </source>
</evidence>
<evidence type="ECO:0000313" key="3">
    <source>
        <dbReference type="EMBL" id="MPL94647.1"/>
    </source>
</evidence>
<dbReference type="SUPFAM" id="SSF52972">
    <property type="entry name" value="ITPase-like"/>
    <property type="match status" value="1"/>
</dbReference>
<dbReference type="HAMAP" id="MF_00528">
    <property type="entry name" value="Maf"/>
    <property type="match status" value="1"/>
</dbReference>
<evidence type="ECO:0000256" key="1">
    <source>
        <dbReference type="ARBA" id="ARBA00001968"/>
    </source>
</evidence>
<dbReference type="GO" id="GO:0047429">
    <property type="term" value="F:nucleoside triphosphate diphosphatase activity"/>
    <property type="evidence" value="ECO:0007669"/>
    <property type="project" value="InterPro"/>
</dbReference>
<name>A0A644VTN4_9ZZZZ</name>
<proteinExistence type="inferred from homology"/>
<dbReference type="InterPro" id="IPR003697">
    <property type="entry name" value="Maf-like"/>
</dbReference>
<dbReference type="CDD" id="cd00555">
    <property type="entry name" value="Maf"/>
    <property type="match status" value="1"/>
</dbReference>
<reference evidence="3" key="1">
    <citation type="submission" date="2019-08" db="EMBL/GenBank/DDBJ databases">
        <authorList>
            <person name="Kucharzyk K."/>
            <person name="Murdoch R.W."/>
            <person name="Higgins S."/>
            <person name="Loffler F."/>
        </authorList>
    </citation>
    <scope>NUCLEOTIDE SEQUENCE</scope>
</reference>
<dbReference type="Gene3D" id="3.90.950.10">
    <property type="match status" value="1"/>
</dbReference>
<dbReference type="PANTHER" id="PTHR43213">
    <property type="entry name" value="BIFUNCTIONAL DTTP/UTP PYROPHOSPHATASE/METHYLTRANSFERASE PROTEIN-RELATED"/>
    <property type="match status" value="1"/>
</dbReference>
<sequence>MTFILASESPRRLELLRQIGIEPKVELSNYHEEMCASNPAELVKANAVGKGKSVLPKCTGDDVVIAADTIVVLDNMILGKPKNSEEAFKMLRNLSGRTHEVLTGVAVFYKGKKKVAVEKTIVKFRKLTDKEIQDYVKTGDPLDKAGAYGIQGRGAIFINSIAGCYNNVVGLPLTRLYTLFAELDVTPYDEPPNQGITTGRST</sequence>
<gene>
    <name evidence="3" type="primary">maf_13</name>
    <name evidence="3" type="ORF">SDC9_40802</name>
</gene>
<dbReference type="PIRSF" id="PIRSF006305">
    <property type="entry name" value="Maf"/>
    <property type="match status" value="1"/>
</dbReference>
<dbReference type="PANTHER" id="PTHR43213:SF5">
    <property type="entry name" value="BIFUNCTIONAL DTTP_UTP PYROPHOSPHATASE_METHYLTRANSFERASE PROTEIN-RELATED"/>
    <property type="match status" value="1"/>
</dbReference>
<keyword evidence="2" id="KW-0378">Hydrolase</keyword>
<accession>A0A644VTN4</accession>
<organism evidence="3">
    <name type="scientific">bioreactor metagenome</name>
    <dbReference type="NCBI Taxonomy" id="1076179"/>
    <lineage>
        <taxon>unclassified sequences</taxon>
        <taxon>metagenomes</taxon>
        <taxon>ecological metagenomes</taxon>
    </lineage>
</organism>
<dbReference type="NCBIfam" id="TIGR00172">
    <property type="entry name" value="maf"/>
    <property type="match status" value="1"/>
</dbReference>
<comment type="cofactor">
    <cofactor evidence="1">
        <name>a divalent metal cation</name>
        <dbReference type="ChEBI" id="CHEBI:60240"/>
    </cofactor>
</comment>
<dbReference type="AlphaFoldDB" id="A0A644VTN4"/>
<dbReference type="EMBL" id="VSSQ01000436">
    <property type="protein sequence ID" value="MPL94647.1"/>
    <property type="molecule type" value="Genomic_DNA"/>
</dbReference>
<protein>
    <submittedName>
        <fullName evidence="3">Septum formation protein Maf</fullName>
    </submittedName>
</protein>
<comment type="caution">
    <text evidence="3">The sequence shown here is derived from an EMBL/GenBank/DDBJ whole genome shotgun (WGS) entry which is preliminary data.</text>
</comment>
<dbReference type="InterPro" id="IPR029001">
    <property type="entry name" value="ITPase-like_fam"/>
</dbReference>
<dbReference type="Pfam" id="PF02545">
    <property type="entry name" value="Maf"/>
    <property type="match status" value="1"/>
</dbReference>